<dbReference type="RefSeq" id="WP_169564763.1">
    <property type="nucleotide sequence ID" value="NZ_JAAXYH010000009.1"/>
</dbReference>
<comment type="caution">
    <text evidence="2">The sequence shown here is derived from an EMBL/GenBank/DDBJ whole genome shotgun (WGS) entry which is preliminary data.</text>
</comment>
<dbReference type="EMBL" id="JAAXYH010000009">
    <property type="protein sequence ID" value="NMH66030.1"/>
    <property type="molecule type" value="Genomic_DNA"/>
</dbReference>
<evidence type="ECO:0000313" key="2">
    <source>
        <dbReference type="EMBL" id="NMH66030.1"/>
    </source>
</evidence>
<dbReference type="Pfam" id="PF18029">
    <property type="entry name" value="Glyoxalase_6"/>
    <property type="match status" value="1"/>
</dbReference>
<dbReference type="PANTHER" id="PTHR33993:SF5">
    <property type="entry name" value="GLYOXALASE"/>
    <property type="match status" value="1"/>
</dbReference>
<organism evidence="2 3">
    <name type="scientific">Shewanella salipaludis</name>
    <dbReference type="NCBI Taxonomy" id="2723052"/>
    <lineage>
        <taxon>Bacteria</taxon>
        <taxon>Pseudomonadati</taxon>
        <taxon>Pseudomonadota</taxon>
        <taxon>Gammaproteobacteria</taxon>
        <taxon>Alteromonadales</taxon>
        <taxon>Shewanellaceae</taxon>
        <taxon>Shewanella</taxon>
    </lineage>
</organism>
<keyword evidence="3" id="KW-1185">Reference proteome</keyword>
<dbReference type="Gene3D" id="3.10.180.10">
    <property type="entry name" value="2,3-Dihydroxybiphenyl 1,2-Dioxygenase, domain 1"/>
    <property type="match status" value="1"/>
</dbReference>
<dbReference type="InterPro" id="IPR052164">
    <property type="entry name" value="Anthracycline_SecMetBiosynth"/>
</dbReference>
<dbReference type="InterPro" id="IPR041581">
    <property type="entry name" value="Glyoxalase_6"/>
</dbReference>
<accession>A0A972G7Q4</accession>
<reference evidence="2" key="1">
    <citation type="submission" date="2020-04" db="EMBL/GenBank/DDBJ databases">
        <title>Description of Shewanella salipaludis sp. nov., isolated from a salt marsh.</title>
        <authorList>
            <person name="Park S."/>
            <person name="Yoon J.-H."/>
        </authorList>
    </citation>
    <scope>NUCLEOTIDE SEQUENCE</scope>
    <source>
        <strain evidence="2">SHSM-M6</strain>
    </source>
</reference>
<protein>
    <submittedName>
        <fullName evidence="2">VOC family protein</fullName>
    </submittedName>
</protein>
<dbReference type="SUPFAM" id="SSF54593">
    <property type="entry name" value="Glyoxalase/Bleomycin resistance protein/Dihydroxybiphenyl dioxygenase"/>
    <property type="match status" value="1"/>
</dbReference>
<dbReference type="PROSITE" id="PS51819">
    <property type="entry name" value="VOC"/>
    <property type="match status" value="1"/>
</dbReference>
<evidence type="ECO:0000313" key="3">
    <source>
        <dbReference type="Proteomes" id="UP000737113"/>
    </source>
</evidence>
<evidence type="ECO:0000259" key="1">
    <source>
        <dbReference type="PROSITE" id="PS51819"/>
    </source>
</evidence>
<proteinExistence type="predicted"/>
<dbReference type="AlphaFoldDB" id="A0A972G7Q4"/>
<dbReference type="PANTHER" id="PTHR33993">
    <property type="entry name" value="GLYOXALASE-RELATED"/>
    <property type="match status" value="1"/>
</dbReference>
<sequence length="127" mass="13832">MAKVIGLGGLFFKSADPVALAAWYKTHLGLPVEDWGGAAFAHTGLPGNSYHVWSPFAHSSDYFAPSGKDFMFNFIVDDLTQALQQVADAGAEVVGTSEDSEFGRFGWFMDPDGNKVELWQVPDDDNN</sequence>
<dbReference type="InterPro" id="IPR037523">
    <property type="entry name" value="VOC_core"/>
</dbReference>
<dbReference type="Proteomes" id="UP000737113">
    <property type="component" value="Unassembled WGS sequence"/>
</dbReference>
<dbReference type="InterPro" id="IPR029068">
    <property type="entry name" value="Glyas_Bleomycin-R_OHBP_Dase"/>
</dbReference>
<gene>
    <name evidence="2" type="ORF">HC757_12760</name>
</gene>
<name>A0A972G7Q4_9GAMM</name>
<feature type="domain" description="VOC" evidence="1">
    <location>
        <begin position="6"/>
        <end position="121"/>
    </location>
</feature>